<evidence type="ECO:0000259" key="2">
    <source>
        <dbReference type="Pfam" id="PF03372"/>
    </source>
</evidence>
<dbReference type="GO" id="GO:0003824">
    <property type="term" value="F:catalytic activity"/>
    <property type="evidence" value="ECO:0007669"/>
    <property type="project" value="InterPro"/>
</dbReference>
<reference evidence="3" key="1">
    <citation type="submission" date="2020-07" db="EMBL/GenBank/DDBJ databases">
        <title>The High-quality genome of the commercially important snow crab, Chionoecetes opilio.</title>
        <authorList>
            <person name="Jeong J.-H."/>
            <person name="Ryu S."/>
        </authorList>
    </citation>
    <scope>NUCLEOTIDE SEQUENCE</scope>
    <source>
        <strain evidence="3">MADBK_172401_WGS</strain>
        <tissue evidence="3">Digestive gland</tissue>
    </source>
</reference>
<dbReference type="Pfam" id="PF03372">
    <property type="entry name" value="Exo_endo_phos"/>
    <property type="match status" value="1"/>
</dbReference>
<dbReference type="Proteomes" id="UP000770661">
    <property type="component" value="Unassembled WGS sequence"/>
</dbReference>
<feature type="region of interest" description="Disordered" evidence="1">
    <location>
        <begin position="246"/>
        <end position="317"/>
    </location>
</feature>
<dbReference type="Gene3D" id="3.60.10.10">
    <property type="entry name" value="Endonuclease/exonuclease/phosphatase"/>
    <property type="match status" value="1"/>
</dbReference>
<dbReference type="OrthoDB" id="3942891at2759"/>
<feature type="compositionally biased region" description="Basic and acidic residues" evidence="1">
    <location>
        <begin position="181"/>
        <end position="196"/>
    </location>
</feature>
<dbReference type="SUPFAM" id="SSF56219">
    <property type="entry name" value="DNase I-like"/>
    <property type="match status" value="1"/>
</dbReference>
<comment type="caution">
    <text evidence="3">The sequence shown here is derived from an EMBL/GenBank/DDBJ whole genome shotgun (WGS) entry which is preliminary data.</text>
</comment>
<evidence type="ECO:0000313" key="3">
    <source>
        <dbReference type="EMBL" id="KAG0721585.1"/>
    </source>
</evidence>
<name>A0A8J4Y5R3_CHIOP</name>
<dbReference type="InterPro" id="IPR005135">
    <property type="entry name" value="Endo/exonuclease/phosphatase"/>
</dbReference>
<protein>
    <recommendedName>
        <fullName evidence="2">Endonuclease/exonuclease/phosphatase domain-containing protein</fullName>
    </recommendedName>
</protein>
<keyword evidence="4" id="KW-1185">Reference proteome</keyword>
<feature type="region of interest" description="Disordered" evidence="1">
    <location>
        <begin position="371"/>
        <end position="398"/>
    </location>
</feature>
<proteinExistence type="predicted"/>
<dbReference type="PRINTS" id="PR01217">
    <property type="entry name" value="PRICHEXTENSN"/>
</dbReference>
<feature type="domain" description="Endonuclease/exonuclease/phosphatase" evidence="2">
    <location>
        <begin position="414"/>
        <end position="558"/>
    </location>
</feature>
<dbReference type="AlphaFoldDB" id="A0A8J4Y5R3"/>
<gene>
    <name evidence="3" type="ORF">GWK47_046198</name>
</gene>
<feature type="compositionally biased region" description="Gly residues" evidence="1">
    <location>
        <begin position="128"/>
        <end position="140"/>
    </location>
</feature>
<accession>A0A8J4Y5R3</accession>
<evidence type="ECO:0000313" key="4">
    <source>
        <dbReference type="Proteomes" id="UP000770661"/>
    </source>
</evidence>
<feature type="compositionally biased region" description="Basic residues" evidence="1">
    <location>
        <begin position="197"/>
        <end position="211"/>
    </location>
</feature>
<feature type="compositionally biased region" description="Pro residues" evidence="1">
    <location>
        <begin position="221"/>
        <end position="233"/>
    </location>
</feature>
<dbReference type="InterPro" id="IPR036691">
    <property type="entry name" value="Endo/exonu/phosph_ase_sf"/>
</dbReference>
<dbReference type="EMBL" id="JACEEZ010010863">
    <property type="protein sequence ID" value="KAG0721585.1"/>
    <property type="molecule type" value="Genomic_DNA"/>
</dbReference>
<sequence length="768" mass="83964">MSGPTCKGEYILTPKDLASTDRMCGLAQERDAPARLVLLDPAEDTSSCPPRYPLDMPLEAVRDHPSVISAGRLRAVRDRAPTRQPAHPSEQCIRRHKARQLTTARCPNCFGGHHAWNPRCPERLRRLPGGGRRLQGGGDRPGPQGSFVPAPPPARPAWGGAGALDTDAEGSRGLASLFHISDTRSSRGTVDHDRPTQRQRRRWKVQARAHHSLGQEAAGPHPSPTPATLSPPMPMPVTVTVSPVPTPTAALPPHSPTLAPVSPTPSRPIASTPPEVMLTPDQASPVHSTATPTATPTLSRPGVTPASSPDPRPSTPALLPGLYSGGLLGMLRRVVGVISHLLARPDDVPRDEGELVAFLWAEIERDLRLSSPSLTHDSPSSPPSLLPSTPTTQPLPETLTPEHFEWRIAGYTVHSLSCGEDGRRGCVVVVRSALPHRRIEDPVDCGEGVEVMAVQLELPGLPLTVYNIYSSWRRQLEADELLSLATHSSVLVGGDFNAHHPMLQSVSPTNRAGRHLAAVLEEVPEIVHPTLTSDHYAVATTLQVTRPLPQLPPPRWNIQRADWALFQATLAQWWATYEPPEDLDQCESELTLAIERAAEAAIPRKVPVAGRRYNQNWWFYNQEVREQNQMVNIHRKLYSRRPTPNNLELLREVVRHARQVTGGFGRPNGSNAHPQPLQEAERLVEMFVSRGSSDQLPARVQRLQVQLQPVREAVIGAARARPDATDQPFTSRELVRARKGRDTAPGADGITYSMLAHAGAAGRRHSWP</sequence>
<feature type="compositionally biased region" description="Low complexity" evidence="1">
    <location>
        <begin position="386"/>
        <end position="398"/>
    </location>
</feature>
<feature type="region of interest" description="Disordered" evidence="1">
    <location>
        <begin position="126"/>
        <end position="233"/>
    </location>
</feature>
<evidence type="ECO:0000256" key="1">
    <source>
        <dbReference type="SAM" id="MobiDB-lite"/>
    </source>
</evidence>
<organism evidence="3 4">
    <name type="scientific">Chionoecetes opilio</name>
    <name type="common">Atlantic snow crab</name>
    <name type="synonym">Cancer opilio</name>
    <dbReference type="NCBI Taxonomy" id="41210"/>
    <lineage>
        <taxon>Eukaryota</taxon>
        <taxon>Metazoa</taxon>
        <taxon>Ecdysozoa</taxon>
        <taxon>Arthropoda</taxon>
        <taxon>Crustacea</taxon>
        <taxon>Multicrustacea</taxon>
        <taxon>Malacostraca</taxon>
        <taxon>Eumalacostraca</taxon>
        <taxon>Eucarida</taxon>
        <taxon>Decapoda</taxon>
        <taxon>Pleocyemata</taxon>
        <taxon>Brachyura</taxon>
        <taxon>Eubrachyura</taxon>
        <taxon>Majoidea</taxon>
        <taxon>Majidae</taxon>
        <taxon>Chionoecetes</taxon>
    </lineage>
</organism>